<dbReference type="EMBL" id="JABFCT010000002">
    <property type="protein sequence ID" value="KAF5877912.1"/>
    <property type="molecule type" value="Genomic_DNA"/>
</dbReference>
<dbReference type="GO" id="GO:0020037">
    <property type="term" value="F:heme binding"/>
    <property type="evidence" value="ECO:0007669"/>
    <property type="project" value="InterPro"/>
</dbReference>
<keyword evidence="4" id="KW-0349">Heme</keyword>
<dbReference type="GO" id="GO:0005506">
    <property type="term" value="F:iron ion binding"/>
    <property type="evidence" value="ECO:0007669"/>
    <property type="project" value="InterPro"/>
</dbReference>
<comment type="caution">
    <text evidence="14">The sequence shown here is derived from an EMBL/GenBank/DDBJ whole genome shotgun (WGS) entry which is preliminary data.</text>
</comment>
<keyword evidence="15" id="KW-1185">Reference proteome</keyword>
<keyword evidence="11 14" id="KW-0503">Monooxygenase</keyword>
<evidence type="ECO:0000313" key="15">
    <source>
        <dbReference type="Proteomes" id="UP000531561"/>
    </source>
</evidence>
<keyword evidence="12 13" id="KW-0472">Membrane</keyword>
<evidence type="ECO:0000256" key="4">
    <source>
        <dbReference type="ARBA" id="ARBA00022617"/>
    </source>
</evidence>
<dbReference type="GO" id="GO:0016020">
    <property type="term" value="C:membrane"/>
    <property type="evidence" value="ECO:0007669"/>
    <property type="project" value="UniProtKB-SubCell"/>
</dbReference>
<evidence type="ECO:0000313" key="14">
    <source>
        <dbReference type="EMBL" id="KAF5877912.1"/>
    </source>
</evidence>
<dbReference type="GeneID" id="59254217"/>
<dbReference type="GO" id="GO:0004497">
    <property type="term" value="F:monooxygenase activity"/>
    <property type="evidence" value="ECO:0007669"/>
    <property type="project" value="UniProtKB-KW"/>
</dbReference>
<evidence type="ECO:0000256" key="2">
    <source>
        <dbReference type="ARBA" id="ARBA00004370"/>
    </source>
</evidence>
<evidence type="ECO:0000256" key="10">
    <source>
        <dbReference type="ARBA" id="ARBA00023026"/>
    </source>
</evidence>
<evidence type="ECO:0000256" key="12">
    <source>
        <dbReference type="ARBA" id="ARBA00023136"/>
    </source>
</evidence>
<dbReference type="GO" id="GO:0016705">
    <property type="term" value="F:oxidoreductase activity, acting on paired donors, with incorporation or reduction of molecular oxygen"/>
    <property type="evidence" value="ECO:0007669"/>
    <property type="project" value="InterPro"/>
</dbReference>
<dbReference type="PANTHER" id="PTHR24305">
    <property type="entry name" value="CYTOCHROME P450"/>
    <property type="match status" value="1"/>
</dbReference>
<dbReference type="Proteomes" id="UP000531561">
    <property type="component" value="Unassembled WGS sequence"/>
</dbReference>
<evidence type="ECO:0000256" key="5">
    <source>
        <dbReference type="ARBA" id="ARBA00022692"/>
    </source>
</evidence>
<dbReference type="FunFam" id="1.10.630.10:FF:000063">
    <property type="entry name" value="Cytochrome P450 monooxygenase"/>
    <property type="match status" value="1"/>
</dbReference>
<keyword evidence="9" id="KW-0408">Iron</keyword>
<comment type="subcellular location">
    <subcellularLocation>
        <location evidence="2">Membrane</location>
    </subcellularLocation>
</comment>
<dbReference type="OrthoDB" id="1470350at2759"/>
<dbReference type="PRINTS" id="PR00463">
    <property type="entry name" value="EP450I"/>
</dbReference>
<comment type="cofactor">
    <cofactor evidence="1">
        <name>heme</name>
        <dbReference type="ChEBI" id="CHEBI:30413"/>
    </cofactor>
</comment>
<dbReference type="InterPro" id="IPR050121">
    <property type="entry name" value="Cytochrome_P450_monoxygenase"/>
</dbReference>
<evidence type="ECO:0000256" key="6">
    <source>
        <dbReference type="ARBA" id="ARBA00022723"/>
    </source>
</evidence>
<gene>
    <name evidence="14" type="ORF">Bfra_000075</name>
</gene>
<reference evidence="14 15" key="1">
    <citation type="journal article" date="2020" name="Phytopathology">
        <title>A high-quality genome resource of Botrytis fragariae, a new and rapidly spreading fungal pathogen causing strawberry gray mold in the U.S.A.</title>
        <authorList>
            <person name="Wu Y."/>
            <person name="Saski C.A."/>
            <person name="Schnabel G."/>
            <person name="Xiao S."/>
            <person name="Hu M."/>
        </authorList>
    </citation>
    <scope>NUCLEOTIDE SEQUENCE [LARGE SCALE GENOMIC DNA]</scope>
    <source>
        <strain evidence="14 15">BVB16</strain>
    </source>
</reference>
<feature type="transmembrane region" description="Helical" evidence="13">
    <location>
        <begin position="22"/>
        <end position="44"/>
    </location>
</feature>
<keyword evidence="6" id="KW-0479">Metal-binding</keyword>
<dbReference type="InterPro" id="IPR017972">
    <property type="entry name" value="Cyt_P450_CS"/>
</dbReference>
<dbReference type="InterPro" id="IPR036396">
    <property type="entry name" value="Cyt_P450_sf"/>
</dbReference>
<evidence type="ECO:0000256" key="3">
    <source>
        <dbReference type="ARBA" id="ARBA00010617"/>
    </source>
</evidence>
<dbReference type="GO" id="GO:1902181">
    <property type="term" value="P:verruculogen biosynthetic process"/>
    <property type="evidence" value="ECO:0007669"/>
    <property type="project" value="UniProtKB-ARBA"/>
</dbReference>
<dbReference type="PANTHER" id="PTHR24305:SF226">
    <property type="entry name" value="CYTOCHROME P450 MONOOXYGENASE"/>
    <property type="match status" value="1"/>
</dbReference>
<evidence type="ECO:0000256" key="8">
    <source>
        <dbReference type="ARBA" id="ARBA00023002"/>
    </source>
</evidence>
<proteinExistence type="inferred from homology"/>
<dbReference type="CDD" id="cd11061">
    <property type="entry name" value="CYP67-like"/>
    <property type="match status" value="2"/>
</dbReference>
<protein>
    <submittedName>
        <fullName evidence="14">Putative benzoate 4-monooxygenase cytochrome p450 protein</fullName>
    </submittedName>
</protein>
<keyword evidence="8" id="KW-0560">Oxidoreductase</keyword>
<dbReference type="InterPro" id="IPR002401">
    <property type="entry name" value="Cyt_P450_E_grp-I"/>
</dbReference>
<dbReference type="SUPFAM" id="SSF48264">
    <property type="entry name" value="Cytochrome P450"/>
    <property type="match status" value="2"/>
</dbReference>
<dbReference type="InterPro" id="IPR001128">
    <property type="entry name" value="Cyt_P450"/>
</dbReference>
<keyword evidence="5 13" id="KW-0812">Transmembrane</keyword>
<evidence type="ECO:0000256" key="9">
    <source>
        <dbReference type="ARBA" id="ARBA00023004"/>
    </source>
</evidence>
<keyword evidence="7 13" id="KW-1133">Transmembrane helix</keyword>
<name>A0A8H6B2N0_9HELO</name>
<organism evidence="14 15">
    <name type="scientific">Botrytis fragariae</name>
    <dbReference type="NCBI Taxonomy" id="1964551"/>
    <lineage>
        <taxon>Eukaryota</taxon>
        <taxon>Fungi</taxon>
        <taxon>Dikarya</taxon>
        <taxon>Ascomycota</taxon>
        <taxon>Pezizomycotina</taxon>
        <taxon>Leotiomycetes</taxon>
        <taxon>Helotiales</taxon>
        <taxon>Sclerotiniaceae</taxon>
        <taxon>Botrytis</taxon>
    </lineage>
</organism>
<evidence type="ECO:0000256" key="11">
    <source>
        <dbReference type="ARBA" id="ARBA00023033"/>
    </source>
</evidence>
<sequence length="1074" mass="122289">MAFSTLELISSLNVDSKQITKFLWRSFVVLIFCVILRNVIVWTYRLFFHPLSRYPGPLLAKVSDIYGAYHNFRGQLHIESHKAHERYGRFVRQGPNKLIVNSQEGLYNLYFSKSVQKSYGYQTMLPAPGAYNVFTAIDKDLHKFKRKVLSQGFADSSVRSFEPTILNHINIFVQYIKDSAAKSGGDGWSAPINMTERCRYLGYDVMGEFGFGQSFELQKSSKNDFLIKAVEATSIKAGIYVQYPRLAKLKLETILARRTAKMRERYLELMAGLVRTRLASGKGSHQDLFSFVIDAKDPDTGKGFSENELWAESRFLLIAGADTTSTALTALFFYLSRNKACYGKLVAEIRRTFDSASEIQTGPRLAKCRYLRACIDESMRMSPPISSTLWRTINAADGVWIDGNYIPKGIDIGVSPYAFHHNEEVFPDSYEFNPDRWIESPENSSEAIEKARAAFSPFSIGTRACAGRTMAYTEISDTIARTLWSLDIKPTEGSMGKIGEGIEGSGKGYDRMGEFQLKDHITCCHNGPYLQFKLLDVIHDHGLLALLLAAIVYLFAEAIYNIYFHPLADVPGPFWCKVSGWPSCYQASTGYRHIWIWQNHEIYGDRFRYRPDGVLIATPKGYHEIYNSKANVKKAKWYEVWRRNNEDYNALNTTDPHKHMVLRKPLNSAFSEKSLRSSEPFIIKNVDRWIELMLDGKKTKGTTEWATPKNLGGEWVDYLVFDILGDLCFGKSFETIEPKENPLRQIPHIIGEYLQFMYPISNSPFVNTWVWLKPRGIDTLLAMVTPKPVINFYKFLETCVEEREKQEQSTKRSSTENERKDMFHYLFQAKDSETGAPAFNHTELVATANLLVTAGSDTTATALCSAFFYLTRNLHIYEKLVKEIRDTFSSTDDIRSGVALSNCQYLQACCLEAMRMSPSGPSELLRQVLPGGVEVDSHWYPENTLIGVPSYSLHYHQETFKDPFVFRPERWIPNDELGISAEHVAALQESFKPFSIGPGQCPGKNIALLEMYMTLARTIHGCDVRRSVDDISSRGSGKPEYIWGRRNKNQYQVVDAFLALRNGPVIQLRRRANS</sequence>
<dbReference type="RefSeq" id="XP_037196858.1">
    <property type="nucleotide sequence ID" value="XM_037330525.1"/>
</dbReference>
<evidence type="ECO:0000256" key="7">
    <source>
        <dbReference type="ARBA" id="ARBA00022989"/>
    </source>
</evidence>
<dbReference type="Pfam" id="PF00067">
    <property type="entry name" value="p450"/>
    <property type="match status" value="2"/>
</dbReference>
<comment type="similarity">
    <text evidence="3">Belongs to the cytochrome P450 family.</text>
</comment>
<evidence type="ECO:0000256" key="1">
    <source>
        <dbReference type="ARBA" id="ARBA00001971"/>
    </source>
</evidence>
<evidence type="ECO:0000256" key="13">
    <source>
        <dbReference type="SAM" id="Phobius"/>
    </source>
</evidence>
<dbReference type="PROSITE" id="PS00086">
    <property type="entry name" value="CYTOCHROME_P450"/>
    <property type="match status" value="1"/>
</dbReference>
<dbReference type="AlphaFoldDB" id="A0A8H6B2N0"/>
<dbReference type="PRINTS" id="PR00385">
    <property type="entry name" value="P450"/>
</dbReference>
<accession>A0A8H6B2N0</accession>
<dbReference type="Gene3D" id="1.10.630.10">
    <property type="entry name" value="Cytochrome P450"/>
    <property type="match status" value="2"/>
</dbReference>
<keyword evidence="10" id="KW-0843">Virulence</keyword>